<dbReference type="RefSeq" id="XP_040768349.1">
    <property type="nucleotide sequence ID" value="XM_040902086.1"/>
</dbReference>
<dbReference type="InParanoid" id="A0A165GNZ7"/>
<protein>
    <submittedName>
        <fullName evidence="2">Uncharacterized protein</fullName>
    </submittedName>
</protein>
<sequence>MGFHHAFARAMGFCCLCQDSLLEDTHDAAVPNIDTRQRPRQDDVYVPPVLLRNAVTRQIPRSPPLSYDSSRSMASIPSYNNPPPPYHPTDSVRYALSSRVSMWCAYTQGVLGVRSAYHALLDVDRGLSEGHRTSFSKTPFPRQIMDWELDRGTENMGGMRWACV</sequence>
<dbReference type="AlphaFoldDB" id="A0A165GNZ7"/>
<organism evidence="2 3">
    <name type="scientific">Laetiporus sulphureus 93-53</name>
    <dbReference type="NCBI Taxonomy" id="1314785"/>
    <lineage>
        <taxon>Eukaryota</taxon>
        <taxon>Fungi</taxon>
        <taxon>Dikarya</taxon>
        <taxon>Basidiomycota</taxon>
        <taxon>Agaricomycotina</taxon>
        <taxon>Agaricomycetes</taxon>
        <taxon>Polyporales</taxon>
        <taxon>Laetiporus</taxon>
    </lineage>
</organism>
<evidence type="ECO:0000313" key="2">
    <source>
        <dbReference type="EMBL" id="KZT10609.1"/>
    </source>
</evidence>
<dbReference type="EMBL" id="KV427608">
    <property type="protein sequence ID" value="KZT10609.1"/>
    <property type="molecule type" value="Genomic_DNA"/>
</dbReference>
<reference evidence="2 3" key="1">
    <citation type="journal article" date="2016" name="Mol. Biol. Evol.">
        <title>Comparative Genomics of Early-Diverging Mushroom-Forming Fungi Provides Insights into the Origins of Lignocellulose Decay Capabilities.</title>
        <authorList>
            <person name="Nagy L.G."/>
            <person name="Riley R."/>
            <person name="Tritt A."/>
            <person name="Adam C."/>
            <person name="Daum C."/>
            <person name="Floudas D."/>
            <person name="Sun H."/>
            <person name="Yadav J.S."/>
            <person name="Pangilinan J."/>
            <person name="Larsson K.H."/>
            <person name="Matsuura K."/>
            <person name="Barry K."/>
            <person name="Labutti K."/>
            <person name="Kuo R."/>
            <person name="Ohm R.A."/>
            <person name="Bhattacharya S.S."/>
            <person name="Shirouzu T."/>
            <person name="Yoshinaga Y."/>
            <person name="Martin F.M."/>
            <person name="Grigoriev I.V."/>
            <person name="Hibbett D.S."/>
        </authorList>
    </citation>
    <scope>NUCLEOTIDE SEQUENCE [LARGE SCALE GENOMIC DNA]</scope>
    <source>
        <strain evidence="2 3">93-53</strain>
    </source>
</reference>
<proteinExistence type="predicted"/>
<evidence type="ECO:0000313" key="3">
    <source>
        <dbReference type="Proteomes" id="UP000076871"/>
    </source>
</evidence>
<dbReference type="GeneID" id="63819117"/>
<accession>A0A165GNZ7</accession>
<name>A0A165GNZ7_9APHY</name>
<keyword evidence="3" id="KW-1185">Reference proteome</keyword>
<feature type="region of interest" description="Disordered" evidence="1">
    <location>
        <begin position="61"/>
        <end position="84"/>
    </location>
</feature>
<gene>
    <name evidence="2" type="ORF">LAESUDRAFT_340604</name>
</gene>
<dbReference type="Proteomes" id="UP000076871">
    <property type="component" value="Unassembled WGS sequence"/>
</dbReference>
<evidence type="ECO:0000256" key="1">
    <source>
        <dbReference type="SAM" id="MobiDB-lite"/>
    </source>
</evidence>